<dbReference type="PROSITE" id="PS51354">
    <property type="entry name" value="GLUTAREDOXIN_2"/>
    <property type="match status" value="1"/>
</dbReference>
<accession>A0ABM4CM08</accession>
<dbReference type="PANTHER" id="PTHR10293">
    <property type="entry name" value="GLUTAREDOXIN FAMILY MEMBER"/>
    <property type="match status" value="1"/>
</dbReference>
<sequence length="167" mass="19018">MFFNVMRPLSTKLMQQAVSLPYFSGCITGVIHQKQISAHLNHNKCFSSGIDWSDNKFKEIVSNNKLVVFIKGTPDAPKCGFSKYVIQILNMHGCENFKSFNVLEDETLRSRVKEFSNWPTIPQVYINGEFIGGFDILLQMHQSGELINELDKIGHHSALINNEPKKE</sequence>
<evidence type="ECO:0000313" key="7">
    <source>
        <dbReference type="Proteomes" id="UP001652625"/>
    </source>
</evidence>
<proteinExistence type="predicted"/>
<evidence type="ECO:0000313" key="8">
    <source>
        <dbReference type="RefSeq" id="XP_065662824.1"/>
    </source>
</evidence>
<keyword evidence="2" id="KW-0479">Metal-binding</keyword>
<dbReference type="InterPro" id="IPR002109">
    <property type="entry name" value="Glutaredoxin"/>
</dbReference>
<feature type="domain" description="Glutaredoxin" evidence="6">
    <location>
        <begin position="67"/>
        <end position="131"/>
    </location>
</feature>
<evidence type="ECO:0000256" key="2">
    <source>
        <dbReference type="ARBA" id="ARBA00022723"/>
    </source>
</evidence>
<organism evidence="7 8">
    <name type="scientific">Hydra vulgaris</name>
    <name type="common">Hydra</name>
    <name type="synonym">Hydra attenuata</name>
    <dbReference type="NCBI Taxonomy" id="6087"/>
    <lineage>
        <taxon>Eukaryota</taxon>
        <taxon>Metazoa</taxon>
        <taxon>Cnidaria</taxon>
        <taxon>Hydrozoa</taxon>
        <taxon>Hydroidolina</taxon>
        <taxon>Anthoathecata</taxon>
        <taxon>Aplanulata</taxon>
        <taxon>Hydridae</taxon>
        <taxon>Hydra</taxon>
    </lineage>
</organism>
<dbReference type="NCBIfam" id="TIGR00365">
    <property type="entry name" value="Grx4 family monothiol glutaredoxin"/>
    <property type="match status" value="1"/>
</dbReference>
<reference evidence="8" key="1">
    <citation type="submission" date="2025-08" db="UniProtKB">
        <authorList>
            <consortium name="RefSeq"/>
        </authorList>
    </citation>
    <scope>IDENTIFICATION</scope>
</reference>
<evidence type="ECO:0000256" key="5">
    <source>
        <dbReference type="ARBA" id="ARBA00023284"/>
    </source>
</evidence>
<dbReference type="GeneID" id="100212558"/>
<keyword evidence="5" id="KW-0676">Redox-active center</keyword>
<keyword evidence="7" id="KW-1185">Reference proteome</keyword>
<name>A0ABM4CM08_HYDVU</name>
<dbReference type="Pfam" id="PF00462">
    <property type="entry name" value="Glutaredoxin"/>
    <property type="match status" value="1"/>
</dbReference>
<gene>
    <name evidence="8" type="primary">LOC100212558</name>
</gene>
<dbReference type="PANTHER" id="PTHR10293:SF16">
    <property type="entry name" value="GLUTAREDOXIN-RELATED PROTEIN 5, MITOCHONDRIAL"/>
    <property type="match status" value="1"/>
</dbReference>
<keyword evidence="1" id="KW-0001">2Fe-2S</keyword>
<evidence type="ECO:0000259" key="6">
    <source>
        <dbReference type="Pfam" id="PF00462"/>
    </source>
</evidence>
<dbReference type="SUPFAM" id="SSF52833">
    <property type="entry name" value="Thioredoxin-like"/>
    <property type="match status" value="1"/>
</dbReference>
<dbReference type="Proteomes" id="UP001652625">
    <property type="component" value="Chromosome 09"/>
</dbReference>
<dbReference type="Gene3D" id="3.40.30.10">
    <property type="entry name" value="Glutaredoxin"/>
    <property type="match status" value="1"/>
</dbReference>
<keyword evidence="4" id="KW-0411">Iron-sulfur</keyword>
<evidence type="ECO:0000256" key="4">
    <source>
        <dbReference type="ARBA" id="ARBA00023014"/>
    </source>
</evidence>
<evidence type="ECO:0000256" key="1">
    <source>
        <dbReference type="ARBA" id="ARBA00022714"/>
    </source>
</evidence>
<evidence type="ECO:0000256" key="3">
    <source>
        <dbReference type="ARBA" id="ARBA00023004"/>
    </source>
</evidence>
<dbReference type="CDD" id="cd03028">
    <property type="entry name" value="GRX_PICOT_like"/>
    <property type="match status" value="1"/>
</dbReference>
<dbReference type="InterPro" id="IPR036249">
    <property type="entry name" value="Thioredoxin-like_sf"/>
</dbReference>
<protein>
    <submittedName>
        <fullName evidence="8">Glutaredoxin-related protein 5, mitochondrial isoform X2</fullName>
    </submittedName>
</protein>
<dbReference type="InterPro" id="IPR004480">
    <property type="entry name" value="Monothiol_GRX-rel"/>
</dbReference>
<dbReference type="RefSeq" id="XP_065662824.1">
    <property type="nucleotide sequence ID" value="XM_065806752.1"/>
</dbReference>
<dbReference type="InterPro" id="IPR033658">
    <property type="entry name" value="GRX_PICOT-like"/>
</dbReference>
<keyword evidence="3" id="KW-0408">Iron</keyword>